<comment type="caution">
    <text evidence="1">The sequence shown here is derived from an EMBL/GenBank/DDBJ whole genome shotgun (WGS) entry which is preliminary data.</text>
</comment>
<evidence type="ECO:0000313" key="1">
    <source>
        <dbReference type="EMBL" id="KAJ8373126.1"/>
    </source>
</evidence>
<dbReference type="Proteomes" id="UP001221898">
    <property type="component" value="Unassembled WGS sequence"/>
</dbReference>
<sequence>MSALRSPVSSLAFIPSRRRAQTPGCRLYAELSALCAVCSDVTGLTVMSTAGLQTPDSPPVPKVTAGYLSDQSPGLRTQLSGRALMTSPF</sequence>
<evidence type="ECO:0000313" key="2">
    <source>
        <dbReference type="Proteomes" id="UP001221898"/>
    </source>
</evidence>
<name>A0AAD7W1M5_9TELE</name>
<accession>A0AAD7W1M5</accession>
<organism evidence="1 2">
    <name type="scientific">Aldrovandia affinis</name>
    <dbReference type="NCBI Taxonomy" id="143900"/>
    <lineage>
        <taxon>Eukaryota</taxon>
        <taxon>Metazoa</taxon>
        <taxon>Chordata</taxon>
        <taxon>Craniata</taxon>
        <taxon>Vertebrata</taxon>
        <taxon>Euteleostomi</taxon>
        <taxon>Actinopterygii</taxon>
        <taxon>Neopterygii</taxon>
        <taxon>Teleostei</taxon>
        <taxon>Notacanthiformes</taxon>
        <taxon>Halosauridae</taxon>
        <taxon>Aldrovandia</taxon>
    </lineage>
</organism>
<proteinExistence type="predicted"/>
<gene>
    <name evidence="1" type="ORF">AAFF_G00270900</name>
</gene>
<reference evidence="1" key="1">
    <citation type="journal article" date="2023" name="Science">
        <title>Genome structures resolve the early diversification of teleost fishes.</title>
        <authorList>
            <person name="Parey E."/>
            <person name="Louis A."/>
            <person name="Montfort J."/>
            <person name="Bouchez O."/>
            <person name="Roques C."/>
            <person name="Iampietro C."/>
            <person name="Lluch J."/>
            <person name="Castinel A."/>
            <person name="Donnadieu C."/>
            <person name="Desvignes T."/>
            <person name="Floi Bucao C."/>
            <person name="Jouanno E."/>
            <person name="Wen M."/>
            <person name="Mejri S."/>
            <person name="Dirks R."/>
            <person name="Jansen H."/>
            <person name="Henkel C."/>
            <person name="Chen W.J."/>
            <person name="Zahm M."/>
            <person name="Cabau C."/>
            <person name="Klopp C."/>
            <person name="Thompson A.W."/>
            <person name="Robinson-Rechavi M."/>
            <person name="Braasch I."/>
            <person name="Lecointre G."/>
            <person name="Bobe J."/>
            <person name="Postlethwait J.H."/>
            <person name="Berthelot C."/>
            <person name="Roest Crollius H."/>
            <person name="Guiguen Y."/>
        </authorList>
    </citation>
    <scope>NUCLEOTIDE SEQUENCE</scope>
    <source>
        <strain evidence="1">NC1722</strain>
    </source>
</reference>
<dbReference type="AlphaFoldDB" id="A0AAD7W1M5"/>
<protein>
    <submittedName>
        <fullName evidence="1">Uncharacterized protein</fullName>
    </submittedName>
</protein>
<keyword evidence="2" id="KW-1185">Reference proteome</keyword>
<dbReference type="EMBL" id="JAINUG010000372">
    <property type="protein sequence ID" value="KAJ8373126.1"/>
    <property type="molecule type" value="Genomic_DNA"/>
</dbReference>